<dbReference type="EMBL" id="ABJB010300722">
    <property type="status" value="NOT_ANNOTATED_CDS"/>
    <property type="molecule type" value="Genomic_DNA"/>
</dbReference>
<dbReference type="EMBL" id="ABJB010182286">
    <property type="status" value="NOT_ANNOTATED_CDS"/>
    <property type="molecule type" value="Genomic_DNA"/>
</dbReference>
<dbReference type="VEuPathDB" id="VectorBase:ISCP_024303"/>
<feature type="domain" description="Conserved oligomeric Golgi complex subunit 3 C-terminal" evidence="1">
    <location>
        <begin position="64"/>
        <end position="149"/>
    </location>
</feature>
<evidence type="ECO:0000313" key="4">
    <source>
        <dbReference type="Proteomes" id="UP000001555"/>
    </source>
</evidence>
<dbReference type="GO" id="GO:0005801">
    <property type="term" value="C:cis-Golgi network"/>
    <property type="evidence" value="ECO:0007669"/>
    <property type="project" value="InterPro"/>
</dbReference>
<dbReference type="EMBL" id="ABJB010309793">
    <property type="status" value="NOT_ANNOTATED_CDS"/>
    <property type="molecule type" value="Genomic_DNA"/>
</dbReference>
<dbReference type="OrthoDB" id="296793at2759"/>
<dbReference type="PaxDb" id="6945-B7PZ51"/>
<dbReference type="STRING" id="6945.B7PZ51"/>
<dbReference type="HOGENOM" id="CLU_750696_0_0_1"/>
<dbReference type="EMBL" id="ABJB010958798">
    <property type="status" value="NOT_ANNOTATED_CDS"/>
    <property type="molecule type" value="Genomic_DNA"/>
</dbReference>
<dbReference type="Proteomes" id="UP000001555">
    <property type="component" value="Unassembled WGS sequence"/>
</dbReference>
<protein>
    <recommendedName>
        <fullName evidence="1">Conserved oligomeric Golgi complex subunit 3 C-terminal domain-containing protein</fullName>
    </recommendedName>
</protein>
<dbReference type="VEuPathDB" id="VectorBase:ISCI008817"/>
<dbReference type="GO" id="GO:0006886">
    <property type="term" value="P:intracellular protein transport"/>
    <property type="evidence" value="ECO:0007669"/>
    <property type="project" value="InterPro"/>
</dbReference>
<dbReference type="PANTHER" id="PTHR13302:SF8">
    <property type="entry name" value="CONSERVED OLIGOMERIC GOLGI COMPLEX SUBUNIT 3"/>
    <property type="match status" value="1"/>
</dbReference>
<accession>B7PZ51</accession>
<keyword evidence="5" id="KW-1267">Proteomics identification</keyword>
<dbReference type="VEuPathDB" id="VectorBase:ISCW008817"/>
<dbReference type="PANTHER" id="PTHR13302">
    <property type="entry name" value="CONSERVED OLIGOMERIC GOLGI COMPLEX COMPONENT 3"/>
    <property type="match status" value="1"/>
</dbReference>
<dbReference type="EnsemblMetazoa" id="ISCW008817-RA">
    <property type="protein sequence ID" value="ISCW008817-PA"/>
    <property type="gene ID" value="ISCW008817"/>
</dbReference>
<dbReference type="InterPro" id="IPR048685">
    <property type="entry name" value="COG3_C"/>
</dbReference>
<dbReference type="GO" id="GO:0016020">
    <property type="term" value="C:membrane"/>
    <property type="evidence" value="ECO:0007669"/>
    <property type="project" value="InterPro"/>
</dbReference>
<evidence type="ECO:0000313" key="3">
    <source>
        <dbReference type="EnsemblMetazoa" id="ISCW008817-PA"/>
    </source>
</evidence>
<reference evidence="2 4" key="1">
    <citation type="submission" date="2008-03" db="EMBL/GenBank/DDBJ databases">
        <title>Annotation of Ixodes scapularis.</title>
        <authorList>
            <consortium name="Ixodes scapularis Genome Project Consortium"/>
            <person name="Caler E."/>
            <person name="Hannick L.I."/>
            <person name="Bidwell S."/>
            <person name="Joardar V."/>
            <person name="Thiagarajan M."/>
            <person name="Amedeo P."/>
            <person name="Galinsky K.J."/>
            <person name="Schobel S."/>
            <person name="Inman J."/>
            <person name="Hostetler J."/>
            <person name="Miller J."/>
            <person name="Hammond M."/>
            <person name="Megy K."/>
            <person name="Lawson D."/>
            <person name="Kodira C."/>
            <person name="Sutton G."/>
            <person name="Meyer J."/>
            <person name="Hill C.A."/>
            <person name="Birren B."/>
            <person name="Nene V."/>
            <person name="Collins F."/>
            <person name="Alarcon-Chaidez F."/>
            <person name="Wikel S."/>
            <person name="Strausberg R."/>
        </authorList>
    </citation>
    <scope>NUCLEOTIDE SEQUENCE [LARGE SCALE GENOMIC DNA]</scope>
    <source>
        <strain evidence="4">Wikel</strain>
        <strain evidence="2">Wikel colony</strain>
    </source>
</reference>
<dbReference type="AlphaFoldDB" id="B7PZ51"/>
<dbReference type="Pfam" id="PF20671">
    <property type="entry name" value="COG3_C"/>
    <property type="match status" value="1"/>
</dbReference>
<keyword evidence="4" id="KW-1185">Reference proteome</keyword>
<dbReference type="InParanoid" id="B7PZ51"/>
<gene>
    <name evidence="2" type="ORF">IscW_ISCW008817</name>
</gene>
<reference evidence="3" key="2">
    <citation type="submission" date="2020-05" db="UniProtKB">
        <authorList>
            <consortium name="EnsemblMetazoa"/>
        </authorList>
    </citation>
    <scope>IDENTIFICATION</scope>
    <source>
        <strain evidence="3">wikel</strain>
    </source>
</reference>
<dbReference type="EMBL" id="ABJB010177122">
    <property type="status" value="NOT_ANNOTATED_CDS"/>
    <property type="molecule type" value="Genomic_DNA"/>
</dbReference>
<proteinExistence type="evidence at protein level"/>
<dbReference type="InterPro" id="IPR007265">
    <property type="entry name" value="COG_su3"/>
</dbReference>
<dbReference type="FunCoup" id="B7PZ51">
    <property type="interactions" value="1098"/>
</dbReference>
<organism>
    <name type="scientific">Ixodes scapularis</name>
    <name type="common">Black-legged tick</name>
    <name type="synonym">Deer tick</name>
    <dbReference type="NCBI Taxonomy" id="6945"/>
    <lineage>
        <taxon>Eukaryota</taxon>
        <taxon>Metazoa</taxon>
        <taxon>Ecdysozoa</taxon>
        <taxon>Arthropoda</taxon>
        <taxon>Chelicerata</taxon>
        <taxon>Arachnida</taxon>
        <taxon>Acari</taxon>
        <taxon>Parasitiformes</taxon>
        <taxon>Ixodida</taxon>
        <taxon>Ixodoidea</taxon>
        <taxon>Ixodidae</taxon>
        <taxon>Ixodinae</taxon>
        <taxon>Ixodes</taxon>
    </lineage>
</organism>
<evidence type="ECO:0000259" key="1">
    <source>
        <dbReference type="Pfam" id="PF20671"/>
    </source>
</evidence>
<evidence type="ECO:0007829" key="5">
    <source>
        <dbReference type="PeptideAtlas" id="B7PZ51"/>
    </source>
</evidence>
<evidence type="ECO:0000313" key="2">
    <source>
        <dbReference type="EMBL" id="EEC11873.1"/>
    </source>
</evidence>
<dbReference type="EMBL" id="ABJB011044510">
    <property type="status" value="NOT_ANNOTATED_CDS"/>
    <property type="molecule type" value="Genomic_DNA"/>
</dbReference>
<dbReference type="EMBL" id="DS824390">
    <property type="protein sequence ID" value="EEC11873.1"/>
    <property type="molecule type" value="Genomic_DNA"/>
</dbReference>
<name>B7PZ51_IXOSC</name>
<sequence>MRACGNMASVSNVNMKEIKEKLENWDHPSEPLAPLSETQRDGISQLMAHVTERPMPVGFLTWFSEVEEKMMEENDWEYTYQELLDGCHQCYFSQRETLLGPSVSTAMNELATAHQRDHCSLVRSGCAFLVHLCEDEHQLYMQFFTKTAPLLDSHGSLVSIGSSASGTFVGGAAPTSLGKQEGAAVLQVSSSEHVTEAAGNMTQTTVAGVQNSEAKHKGLEVVLTMTAATFQGTLQIRENLIDSKKAVDNQLKTMCEEFIAHTAQLLIGPIQPFLDKANVILQVQHQEPTRTVSLRNQPFAAPETVSNVVSNAYRHLKETLTSLARSMSLYLANKDTEQILFKPVKVRSHPTFDYSRRVVCALQSCHCVP</sequence>